<organism evidence="1 2">
    <name type="scientific">Chlamydia trachomatis serovar A (strain A2497)</name>
    <dbReference type="NCBI Taxonomy" id="580047"/>
    <lineage>
        <taxon>Bacteria</taxon>
        <taxon>Pseudomonadati</taxon>
        <taxon>Chlamydiota</taxon>
        <taxon>Chlamydiia</taxon>
        <taxon>Chlamydiales</taxon>
        <taxon>Chlamydiaceae</taxon>
        <taxon>Chlamydia/Chlamydophila group</taxon>
        <taxon>Chlamydia</taxon>
    </lineage>
</organism>
<dbReference type="KEGG" id="cra:CTO_0507"/>
<dbReference type="Proteomes" id="UP000009287">
    <property type="component" value="Chromosome"/>
</dbReference>
<protein>
    <submittedName>
        <fullName evidence="1">Uncharacterized protein</fullName>
    </submittedName>
</protein>
<dbReference type="AlphaFoldDB" id="G4NM40"/>
<accession>G4NM40</accession>
<reference evidence="1 2" key="1">
    <citation type="journal article" date="2011" name="J. Exp. Med.">
        <title>A live-attenuated chlamydial vaccine protects against trachoma in nonhuman primates.</title>
        <authorList>
            <person name="Kari L."/>
            <person name="Whitmire W.M."/>
            <person name="Olivares-Zavaleta N."/>
            <person name="Goheen M.M."/>
            <person name="Taylor L.D."/>
            <person name="Carlson J.H."/>
            <person name="Sturdevant G.L."/>
            <person name="Lu C."/>
            <person name="Bakios L.E."/>
            <person name="Randall L.B."/>
            <person name="Parnell M.J."/>
            <person name="Zhong G."/>
            <person name="Caldwell H.D."/>
        </authorList>
    </citation>
    <scope>NUCLEOTIDE SEQUENCE [LARGE SCALE GENOMIC DNA]</scope>
    <source>
        <strain evidence="1 2">A2497</strain>
    </source>
</reference>
<gene>
    <name evidence="1" type="ordered locus">CTO_0507</name>
</gene>
<proteinExistence type="predicted"/>
<name>G4NM40_CHLT4</name>
<sequence length="36" mass="4078">MLDAELYISGHYLSIQFFGSFADLHDDCLVGDYSFS</sequence>
<evidence type="ECO:0000313" key="1">
    <source>
        <dbReference type="EMBL" id="AEP34880.1"/>
    </source>
</evidence>
<evidence type="ECO:0000313" key="2">
    <source>
        <dbReference type="Proteomes" id="UP000009287"/>
    </source>
</evidence>
<dbReference type="EMBL" id="CP002401">
    <property type="protein sequence ID" value="AEP34880.1"/>
    <property type="molecule type" value="Genomic_DNA"/>
</dbReference>